<keyword evidence="1" id="KW-0687">Ribonucleoprotein</keyword>
<dbReference type="InterPro" id="IPR017264">
    <property type="entry name" value="Ribosomal_mS37_fun"/>
</dbReference>
<gene>
    <name evidence="1" type="ORF">MAM1_0180c07367</name>
</gene>
<dbReference type="STRING" id="91626.A0A0C9MZY5"/>
<dbReference type="SUPFAM" id="SSF47072">
    <property type="entry name" value="Cysteine alpha-hairpin motif"/>
    <property type="match status" value="1"/>
</dbReference>
<dbReference type="PANTHER" id="PTHR28066">
    <property type="entry name" value="37S RIBOSOMAL PROTEIN MRP10, MITOCHONDRIAL"/>
    <property type="match status" value="1"/>
</dbReference>
<keyword evidence="1" id="KW-0689">Ribosomal protein</keyword>
<dbReference type="GO" id="GO:0005763">
    <property type="term" value="C:mitochondrial small ribosomal subunit"/>
    <property type="evidence" value="ECO:0007669"/>
    <property type="project" value="TreeGrafter"/>
</dbReference>
<sequence length="75" mass="8320">MKLKQLKVRPKKILEASPCIAEMGALFECWATAGVDDKRCTAIAKSLTGCMGKPVQRTKNTNTINYHLARLSKQL</sequence>
<keyword evidence="2" id="KW-1185">Reference proteome</keyword>
<dbReference type="AlphaFoldDB" id="A0A0C9MZY5"/>
<dbReference type="EMBL" id="DF836469">
    <property type="protein sequence ID" value="GAN07863.1"/>
    <property type="molecule type" value="Genomic_DNA"/>
</dbReference>
<proteinExistence type="predicted"/>
<dbReference type="OrthoDB" id="2210at2759"/>
<evidence type="ECO:0000313" key="2">
    <source>
        <dbReference type="Proteomes" id="UP000053815"/>
    </source>
</evidence>
<dbReference type="GO" id="GO:0032543">
    <property type="term" value="P:mitochondrial translation"/>
    <property type="evidence" value="ECO:0007669"/>
    <property type="project" value="InterPro"/>
</dbReference>
<name>A0A0C9MZY5_9FUNG</name>
<dbReference type="GO" id="GO:0003735">
    <property type="term" value="F:structural constituent of ribosome"/>
    <property type="evidence" value="ECO:0007669"/>
    <property type="project" value="InterPro"/>
</dbReference>
<protein>
    <submittedName>
        <fullName evidence="1">Mitochondrial 37S ribosomal protein YmS-T</fullName>
    </submittedName>
</protein>
<organism evidence="1">
    <name type="scientific">Mucor ambiguus</name>
    <dbReference type="NCBI Taxonomy" id="91626"/>
    <lineage>
        <taxon>Eukaryota</taxon>
        <taxon>Fungi</taxon>
        <taxon>Fungi incertae sedis</taxon>
        <taxon>Mucoromycota</taxon>
        <taxon>Mucoromycotina</taxon>
        <taxon>Mucoromycetes</taxon>
        <taxon>Mucorales</taxon>
        <taxon>Mucorineae</taxon>
        <taxon>Mucoraceae</taxon>
        <taxon>Mucor</taxon>
    </lineage>
</organism>
<reference evidence="1" key="1">
    <citation type="submission" date="2014-09" db="EMBL/GenBank/DDBJ databases">
        <title>Draft genome sequence of an oleaginous Mucoromycotina fungus Mucor ambiguus NBRC6742.</title>
        <authorList>
            <person name="Takeda I."/>
            <person name="Yamane N."/>
            <person name="Morita T."/>
            <person name="Tamano K."/>
            <person name="Machida M."/>
            <person name="Baker S."/>
            <person name="Koike H."/>
        </authorList>
    </citation>
    <scope>NUCLEOTIDE SEQUENCE</scope>
    <source>
        <strain evidence="1">NBRC 6742</strain>
    </source>
</reference>
<dbReference type="InterPro" id="IPR009069">
    <property type="entry name" value="Cys_alpha_HP_mot_SF"/>
</dbReference>
<accession>A0A0C9MZY5</accession>
<dbReference type="Proteomes" id="UP000053815">
    <property type="component" value="Unassembled WGS sequence"/>
</dbReference>
<dbReference type="PANTHER" id="PTHR28066:SF1">
    <property type="entry name" value="SMALL RIBOSOMAL SUBUNIT PROTEIN MS37"/>
    <property type="match status" value="1"/>
</dbReference>
<evidence type="ECO:0000313" key="1">
    <source>
        <dbReference type="EMBL" id="GAN07863.1"/>
    </source>
</evidence>